<accession>A0ABP0P9J7</accession>
<protein>
    <recommendedName>
        <fullName evidence="3">C2H2-type domain-containing protein</fullName>
    </recommendedName>
</protein>
<dbReference type="SUPFAM" id="SSF54928">
    <property type="entry name" value="RNA-binding domain, RBD"/>
    <property type="match status" value="1"/>
</dbReference>
<gene>
    <name evidence="1" type="ORF">CCMP2556_LOCUS35564</name>
</gene>
<evidence type="ECO:0000313" key="1">
    <source>
        <dbReference type="EMBL" id="CAK9072303.1"/>
    </source>
</evidence>
<keyword evidence="2" id="KW-1185">Reference proteome</keyword>
<dbReference type="EMBL" id="CAXAMN010022729">
    <property type="protein sequence ID" value="CAK9072303.1"/>
    <property type="molecule type" value="Genomic_DNA"/>
</dbReference>
<sequence length="496" mass="55928">MPAYERVANDCTDPVVVDEGLISSLLEERHHFRTQRKWEEADSIFRDLVAAGVLIDDKKKTWNLGPRRLPEDPKEVSGHVMCEMCRKRFRSRNQLFKHLRQPGPCALDCFDPLNADEDKMAKKVKVNATKVAKPPGLGKRYPLKRLGPARHADAEACLWLGDLPTAWAQRRRIGQMLYRFSPAGVQQAWVKRVVKRQYKNAQGKSLGYAIVCYRDAEEADLARKVLDGLHISAEDALGAQCASVESFILRARQAEHGDSAAAVPKDPSPIEQLRPLPLSELQRRVGAIVEDQTVLEAAAGLLASHPRKARCTKGIKLPNDLSVRLLKELQSLRWPAKNQRPCLTSERYLVLHSNVKDCYGPLRNLCAELMRWADPNFYYSGVAVTKNFISSPHVDEQDKSFQFAVSLGDFCGGELCIEEDPLSIAVIDTRDRIACIDGRYVHWVRTYTGVRYSLIFYDTSDRLAAHRVLGCVSILHLFAFNVPNMASPPRKSFKQD</sequence>
<evidence type="ECO:0000313" key="2">
    <source>
        <dbReference type="Proteomes" id="UP001642484"/>
    </source>
</evidence>
<dbReference type="Proteomes" id="UP001642484">
    <property type="component" value="Unassembled WGS sequence"/>
</dbReference>
<reference evidence="1 2" key="1">
    <citation type="submission" date="2024-02" db="EMBL/GenBank/DDBJ databases">
        <authorList>
            <person name="Chen Y."/>
            <person name="Shah S."/>
            <person name="Dougan E. K."/>
            <person name="Thang M."/>
            <person name="Chan C."/>
        </authorList>
    </citation>
    <scope>NUCLEOTIDE SEQUENCE [LARGE SCALE GENOMIC DNA]</scope>
</reference>
<dbReference type="InterPro" id="IPR035979">
    <property type="entry name" value="RBD_domain_sf"/>
</dbReference>
<proteinExistence type="predicted"/>
<comment type="caution">
    <text evidence="1">The sequence shown here is derived from an EMBL/GenBank/DDBJ whole genome shotgun (WGS) entry which is preliminary data.</text>
</comment>
<dbReference type="SUPFAM" id="SSF47323">
    <property type="entry name" value="Anticodon-binding domain of a subclass of class I aminoacyl-tRNA synthetases"/>
    <property type="match status" value="1"/>
</dbReference>
<name>A0ABP0P9J7_9DINO</name>
<organism evidence="1 2">
    <name type="scientific">Durusdinium trenchii</name>
    <dbReference type="NCBI Taxonomy" id="1381693"/>
    <lineage>
        <taxon>Eukaryota</taxon>
        <taxon>Sar</taxon>
        <taxon>Alveolata</taxon>
        <taxon>Dinophyceae</taxon>
        <taxon>Suessiales</taxon>
        <taxon>Symbiodiniaceae</taxon>
        <taxon>Durusdinium</taxon>
    </lineage>
</organism>
<evidence type="ECO:0008006" key="3">
    <source>
        <dbReference type="Google" id="ProtNLM"/>
    </source>
</evidence>
<dbReference type="Gene3D" id="1.20.120.1910">
    <property type="entry name" value="Cysteine-tRNA ligase, C-terminal anti-codon recognition domain"/>
    <property type="match status" value="1"/>
</dbReference>
<dbReference type="Gene3D" id="3.60.130.30">
    <property type="match status" value="1"/>
</dbReference>
<dbReference type="InterPro" id="IPR009080">
    <property type="entry name" value="tRNAsynth_Ia_anticodon-bd"/>
</dbReference>